<keyword evidence="1 2" id="KW-0238">DNA-binding</keyword>
<evidence type="ECO:0000256" key="2">
    <source>
        <dbReference type="PROSITE-ProRule" id="PRU01248"/>
    </source>
</evidence>
<organism evidence="4 5">
    <name type="scientific">Corynebacterium nuruki</name>
    <dbReference type="NCBI Taxonomy" id="1032851"/>
    <lineage>
        <taxon>Bacteria</taxon>
        <taxon>Bacillati</taxon>
        <taxon>Actinomycetota</taxon>
        <taxon>Actinomycetes</taxon>
        <taxon>Mycobacteriales</taxon>
        <taxon>Corynebacteriaceae</taxon>
        <taxon>Corynebacterium</taxon>
    </lineage>
</organism>
<sequence>MNADETLVAHWFRYLRTEKGLSPNTLAGYRRDMDRYLPWLAGEGLTVATAGAPDIERFVVDLRRGHEVTGGRPLA</sequence>
<dbReference type="GO" id="GO:0015074">
    <property type="term" value="P:DNA integration"/>
    <property type="evidence" value="ECO:0007669"/>
    <property type="project" value="InterPro"/>
</dbReference>
<evidence type="ECO:0000313" key="5">
    <source>
        <dbReference type="Proteomes" id="UP000261739"/>
    </source>
</evidence>
<proteinExistence type="predicted"/>
<reference evidence="4 5" key="1">
    <citation type="journal article" date="2018" name="Nat. Biotechnol.">
        <title>A standardized bacterial taxonomy based on genome phylogeny substantially revises the tree of life.</title>
        <authorList>
            <person name="Parks D.H."/>
            <person name="Chuvochina M."/>
            <person name="Waite D.W."/>
            <person name="Rinke C."/>
            <person name="Skarshewski A."/>
            <person name="Chaumeil P.A."/>
            <person name="Hugenholtz P."/>
        </authorList>
    </citation>
    <scope>NUCLEOTIDE SEQUENCE [LARGE SCALE GENOMIC DNA]</scope>
    <source>
        <strain evidence="4">UBA11247</strain>
    </source>
</reference>
<dbReference type="SUPFAM" id="SSF47823">
    <property type="entry name" value="lambda integrase-like, N-terminal domain"/>
    <property type="match status" value="1"/>
</dbReference>
<gene>
    <name evidence="4" type="ORF">DIW82_03125</name>
</gene>
<dbReference type="AlphaFoldDB" id="A0A3D4SXS8"/>
<dbReference type="Proteomes" id="UP000261739">
    <property type="component" value="Unassembled WGS sequence"/>
</dbReference>
<evidence type="ECO:0000313" key="4">
    <source>
        <dbReference type="EMBL" id="HCT13801.1"/>
    </source>
</evidence>
<dbReference type="InterPro" id="IPR010998">
    <property type="entry name" value="Integrase_recombinase_N"/>
</dbReference>
<protein>
    <submittedName>
        <fullName evidence="4">Tyrosine recombinase</fullName>
    </submittedName>
</protein>
<dbReference type="InterPro" id="IPR004107">
    <property type="entry name" value="Integrase_SAM-like_N"/>
</dbReference>
<dbReference type="STRING" id="863239.GCA_000213935_02800"/>
<evidence type="ECO:0000256" key="1">
    <source>
        <dbReference type="ARBA" id="ARBA00023125"/>
    </source>
</evidence>
<dbReference type="EMBL" id="DQID01000086">
    <property type="protein sequence ID" value="HCT13801.1"/>
    <property type="molecule type" value="Genomic_DNA"/>
</dbReference>
<feature type="non-terminal residue" evidence="4">
    <location>
        <position position="75"/>
    </location>
</feature>
<accession>A0A3D4SXS8</accession>
<dbReference type="Gene3D" id="1.10.150.130">
    <property type="match status" value="1"/>
</dbReference>
<comment type="caution">
    <text evidence="4">The sequence shown here is derived from an EMBL/GenBank/DDBJ whole genome shotgun (WGS) entry which is preliminary data.</text>
</comment>
<evidence type="ECO:0000259" key="3">
    <source>
        <dbReference type="PROSITE" id="PS51900"/>
    </source>
</evidence>
<feature type="domain" description="Core-binding (CB)" evidence="3">
    <location>
        <begin position="2"/>
        <end position="75"/>
    </location>
</feature>
<dbReference type="GO" id="GO:0003677">
    <property type="term" value="F:DNA binding"/>
    <property type="evidence" value="ECO:0007669"/>
    <property type="project" value="UniProtKB-UniRule"/>
</dbReference>
<dbReference type="PROSITE" id="PS51900">
    <property type="entry name" value="CB"/>
    <property type="match status" value="1"/>
</dbReference>
<name>A0A3D4SXS8_9CORY</name>
<dbReference type="InterPro" id="IPR044068">
    <property type="entry name" value="CB"/>
</dbReference>
<dbReference type="Pfam" id="PF02899">
    <property type="entry name" value="Phage_int_SAM_1"/>
    <property type="match status" value="1"/>
</dbReference>